<evidence type="ECO:0000256" key="6">
    <source>
        <dbReference type="ARBA" id="ARBA00022989"/>
    </source>
</evidence>
<dbReference type="OrthoDB" id="9780162at2"/>
<protein>
    <submittedName>
        <fullName evidence="10">Amino acid permease</fullName>
    </submittedName>
</protein>
<dbReference type="RefSeq" id="WP_091791211.1">
    <property type="nucleotide sequence ID" value="NZ_FNAF01000002.1"/>
</dbReference>
<proteinExistence type="predicted"/>
<dbReference type="Proteomes" id="UP000198995">
    <property type="component" value="Unassembled WGS sequence"/>
</dbReference>
<keyword evidence="5" id="KW-0029">Amino-acid transport</keyword>
<dbReference type="AlphaFoldDB" id="A0A1G6TPQ5"/>
<feature type="transmembrane region" description="Helical" evidence="8">
    <location>
        <begin position="43"/>
        <end position="62"/>
    </location>
</feature>
<dbReference type="Pfam" id="PF00324">
    <property type="entry name" value="AA_permease"/>
    <property type="match status" value="1"/>
</dbReference>
<keyword evidence="7 8" id="KW-0472">Membrane</keyword>
<dbReference type="PANTHER" id="PTHR43495">
    <property type="entry name" value="GABA PERMEASE"/>
    <property type="match status" value="1"/>
</dbReference>
<evidence type="ECO:0000313" key="11">
    <source>
        <dbReference type="Proteomes" id="UP000198995"/>
    </source>
</evidence>
<name>A0A1G6TPQ5_PEPNI</name>
<keyword evidence="2" id="KW-0813">Transport</keyword>
<dbReference type="GO" id="GO:0005886">
    <property type="term" value="C:plasma membrane"/>
    <property type="evidence" value="ECO:0007669"/>
    <property type="project" value="UniProtKB-SubCell"/>
</dbReference>
<evidence type="ECO:0000256" key="5">
    <source>
        <dbReference type="ARBA" id="ARBA00022970"/>
    </source>
</evidence>
<accession>A0A1G6TPQ5</accession>
<feature type="transmembrane region" description="Helical" evidence="8">
    <location>
        <begin position="157"/>
        <end position="176"/>
    </location>
</feature>
<gene>
    <name evidence="10" type="ORF">SAMN04489866_102203</name>
</gene>
<feature type="transmembrane region" description="Helical" evidence="8">
    <location>
        <begin position="358"/>
        <end position="382"/>
    </location>
</feature>
<keyword evidence="11" id="KW-1185">Reference proteome</keyword>
<evidence type="ECO:0000313" key="10">
    <source>
        <dbReference type="EMBL" id="SDD31088.1"/>
    </source>
</evidence>
<dbReference type="FunFam" id="1.20.1740.10:FF:000001">
    <property type="entry name" value="Amino acid permease"/>
    <property type="match status" value="1"/>
</dbReference>
<feature type="transmembrane region" description="Helical" evidence="8">
    <location>
        <begin position="239"/>
        <end position="260"/>
    </location>
</feature>
<evidence type="ECO:0000256" key="3">
    <source>
        <dbReference type="ARBA" id="ARBA00022475"/>
    </source>
</evidence>
<dbReference type="GO" id="GO:0006865">
    <property type="term" value="P:amino acid transport"/>
    <property type="evidence" value="ECO:0007669"/>
    <property type="project" value="UniProtKB-KW"/>
</dbReference>
<dbReference type="Gene3D" id="1.20.1740.10">
    <property type="entry name" value="Amino acid/polyamine transporter I"/>
    <property type="match status" value="1"/>
</dbReference>
<dbReference type="EMBL" id="FNAF01000002">
    <property type="protein sequence ID" value="SDD31088.1"/>
    <property type="molecule type" value="Genomic_DNA"/>
</dbReference>
<dbReference type="InterPro" id="IPR004840">
    <property type="entry name" value="Amino_acid_permease_CS"/>
</dbReference>
<evidence type="ECO:0000256" key="7">
    <source>
        <dbReference type="ARBA" id="ARBA00023136"/>
    </source>
</evidence>
<feature type="transmembrane region" description="Helical" evidence="8">
    <location>
        <begin position="403"/>
        <end position="421"/>
    </location>
</feature>
<organism evidence="10 11">
    <name type="scientific">Peptococcus niger</name>
    <dbReference type="NCBI Taxonomy" id="2741"/>
    <lineage>
        <taxon>Bacteria</taxon>
        <taxon>Bacillati</taxon>
        <taxon>Bacillota</taxon>
        <taxon>Clostridia</taxon>
        <taxon>Eubacteriales</taxon>
        <taxon>Peptococcaceae</taxon>
        <taxon>Peptococcus</taxon>
    </lineage>
</organism>
<keyword evidence="3" id="KW-1003">Cell membrane</keyword>
<feature type="transmembrane region" description="Helical" evidence="8">
    <location>
        <begin position="272"/>
        <end position="295"/>
    </location>
</feature>
<sequence length="463" mass="50170">MAEKNQLQRGLKERHVQMIAIGGAIGVGLFLGSAQAINMAGPGILVTYGIAGIIIFLIMRALGEMSVEYPVAGSFSAYANDFVGPFTGYLVGCMYWVEWTVIAMAELTAMAIYVNFWFPDFPRWATTLIFLGLLTLANLTAARLFGELEFWFAIIKVVTIIAMILIGFAMILFGFGNGGEAIGFSNLTAHGGFLPHGMGGVFSALVMVAFAFIGVELIGVTAGEAENPRKVIPKAINTVIYRVLIFYIGALFVIMCLYPWDEIGTTGSPFVLTFAKLGISAAAGIINFVVLTAALSSCNSGIYSCGRMLYNLSVHKQAPAVFGKISKHHVPANAILFTAVLVLIGVVLNYIMPEKAFTYLTSVSSFCAVYTWGTITVTQIFFRKQLTPAEKDRLLFKLPLYPFSNIITLAVLVLVIAAMGANPDTRIAIPVGLSFMIFFTATYFIVGLNKRPAEKRLGKIPNE</sequence>
<dbReference type="GO" id="GO:0055085">
    <property type="term" value="P:transmembrane transport"/>
    <property type="evidence" value="ECO:0007669"/>
    <property type="project" value="InterPro"/>
</dbReference>
<dbReference type="PANTHER" id="PTHR43495:SF6">
    <property type="entry name" value="THREONINE_SERINE TRANSPORTER YBXG-RELATED"/>
    <property type="match status" value="1"/>
</dbReference>
<dbReference type="PROSITE" id="PS00218">
    <property type="entry name" value="AMINO_ACID_PERMEASE_1"/>
    <property type="match status" value="1"/>
</dbReference>
<evidence type="ECO:0000256" key="4">
    <source>
        <dbReference type="ARBA" id="ARBA00022692"/>
    </source>
</evidence>
<dbReference type="PIRSF" id="PIRSF006060">
    <property type="entry name" value="AA_transporter"/>
    <property type="match status" value="1"/>
</dbReference>
<feature type="transmembrane region" description="Helical" evidence="8">
    <location>
        <begin position="196"/>
        <end position="218"/>
    </location>
</feature>
<reference evidence="10 11" key="1">
    <citation type="submission" date="2016-10" db="EMBL/GenBank/DDBJ databases">
        <authorList>
            <person name="de Groot N.N."/>
        </authorList>
    </citation>
    <scope>NUCLEOTIDE SEQUENCE [LARGE SCALE GENOMIC DNA]</scope>
    <source>
        <strain evidence="10 11">DSM 20475</strain>
    </source>
</reference>
<feature type="transmembrane region" description="Helical" evidence="8">
    <location>
        <begin position="124"/>
        <end position="145"/>
    </location>
</feature>
<evidence type="ECO:0000256" key="1">
    <source>
        <dbReference type="ARBA" id="ARBA00004651"/>
    </source>
</evidence>
<keyword evidence="4 8" id="KW-0812">Transmembrane</keyword>
<evidence type="ECO:0000259" key="9">
    <source>
        <dbReference type="Pfam" id="PF00324"/>
    </source>
</evidence>
<keyword evidence="6 8" id="KW-1133">Transmembrane helix</keyword>
<feature type="transmembrane region" description="Helical" evidence="8">
    <location>
        <begin position="16"/>
        <end position="37"/>
    </location>
</feature>
<feature type="domain" description="Amino acid permease/ SLC12A" evidence="9">
    <location>
        <begin position="15"/>
        <end position="444"/>
    </location>
</feature>
<feature type="transmembrane region" description="Helical" evidence="8">
    <location>
        <begin position="427"/>
        <end position="446"/>
    </location>
</feature>
<evidence type="ECO:0000256" key="2">
    <source>
        <dbReference type="ARBA" id="ARBA00022448"/>
    </source>
</evidence>
<dbReference type="InterPro" id="IPR004841">
    <property type="entry name" value="AA-permease/SLC12A_dom"/>
</dbReference>
<evidence type="ECO:0000256" key="8">
    <source>
        <dbReference type="SAM" id="Phobius"/>
    </source>
</evidence>
<feature type="transmembrane region" description="Helical" evidence="8">
    <location>
        <begin position="334"/>
        <end position="352"/>
    </location>
</feature>
<comment type="subcellular location">
    <subcellularLocation>
        <location evidence="1">Cell membrane</location>
        <topology evidence="1">Multi-pass membrane protein</topology>
    </subcellularLocation>
</comment>